<dbReference type="CDD" id="cd15873">
    <property type="entry name" value="R-SNARE_STXBP5_6"/>
    <property type="match status" value="1"/>
</dbReference>
<evidence type="ECO:0000313" key="6">
    <source>
        <dbReference type="Proteomes" id="UP001515480"/>
    </source>
</evidence>
<keyword evidence="6" id="KW-1185">Reference proteome</keyword>
<dbReference type="Proteomes" id="UP001515480">
    <property type="component" value="Unassembled WGS sequence"/>
</dbReference>
<dbReference type="AlphaFoldDB" id="A0AB34J6N9"/>
<sequence length="467" mass="49500">MEALDECEAILNSLPGEAHLGGREALEEEPSVHSMPPRPASSSQGSVESCGAQEVSATAPPPSGRQTSPFVGGGASADPLVECELIRPLFLRLTCVATRRREATQIGGLAFFDGDSRLPIASAPVDGECTAERLAFRRGQLVCELPAGARVDGYTFSTAAGSEGGDPVRWRLDGSTDLVAWVVLDDRSLEDQRVPTARGAELEVIRLETRWPQADSLPERLPPGWEELHDPWRRRRFYRNKTTGLDQWERPNYPSTELPRAEERFGGHPAEDVCGSTTWKAAAGRTDGREGYSFGDLTRSVVNTVASALSAGSPPTSTATLPQQQSPRPVAATSTGSSAASADNAATAAWRGVASPPQGRQPSSEGTAAPETSSRTASEAHARLAARSSAHRASQGLPPLPVRATAGAAAPALVSEMGESMQTAAERGEKLSRLGERSEELSGASADFLSLASEFRKQEKGKLLGIW</sequence>
<feature type="compositionally biased region" description="Low complexity" evidence="2">
    <location>
        <begin position="375"/>
        <end position="394"/>
    </location>
</feature>
<dbReference type="CDD" id="cd00201">
    <property type="entry name" value="WW"/>
    <property type="match status" value="1"/>
</dbReference>
<proteinExistence type="predicted"/>
<feature type="domain" description="V-SNARE coiled-coil homology" evidence="4">
    <location>
        <begin position="402"/>
        <end position="462"/>
    </location>
</feature>
<feature type="region of interest" description="Disordered" evidence="2">
    <location>
        <begin position="309"/>
        <end position="402"/>
    </location>
</feature>
<comment type="caution">
    <text evidence="5">The sequence shown here is derived from an EMBL/GenBank/DDBJ whole genome shotgun (WGS) entry which is preliminary data.</text>
</comment>
<feature type="compositionally biased region" description="Basic and acidic residues" evidence="2">
    <location>
        <begin position="426"/>
        <end position="440"/>
    </location>
</feature>
<dbReference type="SUPFAM" id="SSF58038">
    <property type="entry name" value="SNARE fusion complex"/>
    <property type="match status" value="1"/>
</dbReference>
<keyword evidence="1" id="KW-0175">Coiled coil</keyword>
<evidence type="ECO:0000259" key="3">
    <source>
        <dbReference type="PROSITE" id="PS50020"/>
    </source>
</evidence>
<dbReference type="Gene3D" id="1.20.5.110">
    <property type="match status" value="1"/>
</dbReference>
<gene>
    <name evidence="5" type="ORF">AB1Y20_001978</name>
</gene>
<dbReference type="InterPro" id="IPR036020">
    <property type="entry name" value="WW_dom_sf"/>
</dbReference>
<name>A0AB34J6N9_PRYPA</name>
<accession>A0AB34J6N9</accession>
<evidence type="ECO:0000259" key="4">
    <source>
        <dbReference type="PROSITE" id="PS50892"/>
    </source>
</evidence>
<feature type="domain" description="WW" evidence="3">
    <location>
        <begin position="219"/>
        <end position="253"/>
    </location>
</feature>
<feature type="compositionally biased region" description="Polar residues" evidence="2">
    <location>
        <begin position="358"/>
        <end position="374"/>
    </location>
</feature>
<dbReference type="PROSITE" id="PS50892">
    <property type="entry name" value="V_SNARE"/>
    <property type="match status" value="1"/>
</dbReference>
<protein>
    <recommendedName>
        <fullName evidence="7">V-SNARE coiled-coil homology domain-containing protein</fullName>
    </recommendedName>
</protein>
<feature type="compositionally biased region" description="Low complexity" evidence="2">
    <location>
        <begin position="331"/>
        <end position="349"/>
    </location>
</feature>
<dbReference type="InterPro" id="IPR001202">
    <property type="entry name" value="WW_dom"/>
</dbReference>
<feature type="region of interest" description="Disordered" evidence="2">
    <location>
        <begin position="419"/>
        <end position="443"/>
    </location>
</feature>
<evidence type="ECO:0008006" key="7">
    <source>
        <dbReference type="Google" id="ProtNLM"/>
    </source>
</evidence>
<dbReference type="PROSITE" id="PS50020">
    <property type="entry name" value="WW_DOMAIN_2"/>
    <property type="match status" value="1"/>
</dbReference>
<evidence type="ECO:0000256" key="1">
    <source>
        <dbReference type="PROSITE-ProRule" id="PRU00290"/>
    </source>
</evidence>
<dbReference type="SUPFAM" id="SSF51045">
    <property type="entry name" value="WW domain"/>
    <property type="match status" value="1"/>
</dbReference>
<evidence type="ECO:0000256" key="2">
    <source>
        <dbReference type="SAM" id="MobiDB-lite"/>
    </source>
</evidence>
<organism evidence="5 6">
    <name type="scientific">Prymnesium parvum</name>
    <name type="common">Toxic golden alga</name>
    <dbReference type="NCBI Taxonomy" id="97485"/>
    <lineage>
        <taxon>Eukaryota</taxon>
        <taxon>Haptista</taxon>
        <taxon>Haptophyta</taxon>
        <taxon>Prymnesiophyceae</taxon>
        <taxon>Prymnesiales</taxon>
        <taxon>Prymnesiaceae</taxon>
        <taxon>Prymnesium</taxon>
    </lineage>
</organism>
<reference evidence="5 6" key="1">
    <citation type="journal article" date="2024" name="Science">
        <title>Giant polyketide synthase enzymes in the biosynthesis of giant marine polyether toxins.</title>
        <authorList>
            <person name="Fallon T.R."/>
            <person name="Shende V.V."/>
            <person name="Wierzbicki I.H."/>
            <person name="Pendleton A.L."/>
            <person name="Watervoot N.F."/>
            <person name="Auber R.P."/>
            <person name="Gonzalez D.J."/>
            <person name="Wisecaver J.H."/>
            <person name="Moore B.S."/>
        </authorList>
    </citation>
    <scope>NUCLEOTIDE SEQUENCE [LARGE SCALE GENOMIC DNA]</scope>
    <source>
        <strain evidence="5 6">12B1</strain>
    </source>
</reference>
<feature type="compositionally biased region" description="Polar residues" evidence="2">
    <location>
        <begin position="313"/>
        <end position="327"/>
    </location>
</feature>
<feature type="region of interest" description="Disordered" evidence="2">
    <location>
        <begin position="15"/>
        <end position="72"/>
    </location>
</feature>
<evidence type="ECO:0000313" key="5">
    <source>
        <dbReference type="EMBL" id="KAL1515348.1"/>
    </source>
</evidence>
<dbReference type="Gene3D" id="2.20.70.10">
    <property type="match status" value="1"/>
</dbReference>
<dbReference type="InterPro" id="IPR042855">
    <property type="entry name" value="V_SNARE_CC"/>
</dbReference>
<dbReference type="EMBL" id="JBGBPQ010000011">
    <property type="protein sequence ID" value="KAL1515348.1"/>
    <property type="molecule type" value="Genomic_DNA"/>
</dbReference>